<comment type="caution">
    <text evidence="1">The sequence shown here is derived from an EMBL/GenBank/DDBJ whole genome shotgun (WGS) entry which is preliminary data.</text>
</comment>
<name>A0A1Y3PKH6_9BACI</name>
<reference evidence="2" key="1">
    <citation type="submission" date="2016-06" db="EMBL/GenBank/DDBJ databases">
        <authorList>
            <person name="Nascimento L."/>
            <person name="Pereira R.V."/>
            <person name="Martins L.F."/>
            <person name="Quaggio R.B."/>
            <person name="Silva A.M."/>
            <person name="Setubal J.C."/>
        </authorList>
    </citation>
    <scope>NUCLEOTIDE SEQUENCE [LARGE SCALE GENOMIC DNA]</scope>
</reference>
<accession>A0A1Y3PKH6</accession>
<sequence>MIKINGVEIPTPSEYRVGIQDLSKAERNARGTMIIERIATKRKLELAWNYLSEADLRMVLSAVSPVFFTVEYPDPQEGTRKTGTFYAGDRSVGALDYINGKIRWKDIKFNLIER</sequence>
<dbReference type="AlphaFoldDB" id="A0A1Y3PKH6"/>
<dbReference type="Pfam" id="PF20458">
    <property type="entry name" value="DUF6711"/>
    <property type="match status" value="1"/>
</dbReference>
<proteinExistence type="predicted"/>
<protein>
    <submittedName>
        <fullName evidence="1">Uncharacterized protein</fullName>
    </submittedName>
</protein>
<dbReference type="InterPro" id="IPR046557">
    <property type="entry name" value="DUF6711"/>
</dbReference>
<evidence type="ECO:0000313" key="1">
    <source>
        <dbReference type="EMBL" id="OUM86647.1"/>
    </source>
</evidence>
<dbReference type="EMBL" id="LZRT01000087">
    <property type="protein sequence ID" value="OUM86647.1"/>
    <property type="molecule type" value="Genomic_DNA"/>
</dbReference>
<dbReference type="Proteomes" id="UP000196475">
    <property type="component" value="Unassembled WGS sequence"/>
</dbReference>
<gene>
    <name evidence="1" type="ORF">BAA01_11605</name>
</gene>
<evidence type="ECO:0000313" key="2">
    <source>
        <dbReference type="Proteomes" id="UP000196475"/>
    </source>
</evidence>
<organism evidence="1 2">
    <name type="scientific">Bacillus thermozeamaize</name>
    <dbReference type="NCBI Taxonomy" id="230954"/>
    <lineage>
        <taxon>Bacteria</taxon>
        <taxon>Bacillati</taxon>
        <taxon>Bacillota</taxon>
        <taxon>Bacilli</taxon>
        <taxon>Bacillales</taxon>
        <taxon>Bacillaceae</taxon>
        <taxon>Bacillus</taxon>
    </lineage>
</organism>